<evidence type="ECO:0000313" key="2">
    <source>
        <dbReference type="EMBL" id="RHN81079.1"/>
    </source>
</evidence>
<gene>
    <name evidence="2" type="ORF">MtrunA17_Chr1g0195161</name>
</gene>
<dbReference type="EMBL" id="PSQE01000001">
    <property type="protein sequence ID" value="RHN81079.1"/>
    <property type="molecule type" value="Genomic_DNA"/>
</dbReference>
<accession>A0A396JRZ7</accession>
<sequence>MLIGICFKFKILYFWNHTIFIIYFRFANFIVWFREIYFIIYIGFGFLNL</sequence>
<reference evidence="2" key="1">
    <citation type="journal article" date="2018" name="Nat. Plants">
        <title>Whole-genome landscape of Medicago truncatula symbiotic genes.</title>
        <authorList>
            <person name="Pecrix Y."/>
            <person name="Gamas P."/>
            <person name="Carrere S."/>
        </authorList>
    </citation>
    <scope>NUCLEOTIDE SEQUENCE</scope>
    <source>
        <tissue evidence="2">Leaves</tissue>
    </source>
</reference>
<organism evidence="2">
    <name type="scientific">Medicago truncatula</name>
    <name type="common">Barrel medic</name>
    <name type="synonym">Medicago tribuloides</name>
    <dbReference type="NCBI Taxonomy" id="3880"/>
    <lineage>
        <taxon>Eukaryota</taxon>
        <taxon>Viridiplantae</taxon>
        <taxon>Streptophyta</taxon>
        <taxon>Embryophyta</taxon>
        <taxon>Tracheophyta</taxon>
        <taxon>Spermatophyta</taxon>
        <taxon>Magnoliopsida</taxon>
        <taxon>eudicotyledons</taxon>
        <taxon>Gunneridae</taxon>
        <taxon>Pentapetalae</taxon>
        <taxon>rosids</taxon>
        <taxon>fabids</taxon>
        <taxon>Fabales</taxon>
        <taxon>Fabaceae</taxon>
        <taxon>Papilionoideae</taxon>
        <taxon>50 kb inversion clade</taxon>
        <taxon>NPAAA clade</taxon>
        <taxon>Hologalegina</taxon>
        <taxon>IRL clade</taxon>
        <taxon>Trifolieae</taxon>
        <taxon>Medicago</taxon>
    </lineage>
</organism>
<evidence type="ECO:0000256" key="1">
    <source>
        <dbReference type="SAM" id="Phobius"/>
    </source>
</evidence>
<comment type="caution">
    <text evidence="2">The sequence shown here is derived from an EMBL/GenBank/DDBJ whole genome shotgun (WGS) entry which is preliminary data.</text>
</comment>
<feature type="transmembrane region" description="Helical" evidence="1">
    <location>
        <begin position="20"/>
        <end position="44"/>
    </location>
</feature>
<proteinExistence type="predicted"/>
<evidence type="ECO:0008006" key="3">
    <source>
        <dbReference type="Google" id="ProtNLM"/>
    </source>
</evidence>
<keyword evidence="1" id="KW-0812">Transmembrane</keyword>
<dbReference type="Gramene" id="rna5076">
    <property type="protein sequence ID" value="RHN81079.1"/>
    <property type="gene ID" value="gene5076"/>
</dbReference>
<name>A0A396JRZ7_MEDTR</name>
<keyword evidence="1" id="KW-1133">Transmembrane helix</keyword>
<dbReference type="AlphaFoldDB" id="A0A396JRZ7"/>
<keyword evidence="1" id="KW-0472">Membrane</keyword>
<dbReference type="Proteomes" id="UP000265566">
    <property type="component" value="Chromosome 1"/>
</dbReference>
<protein>
    <recommendedName>
        <fullName evidence="3">Transmembrane protein</fullName>
    </recommendedName>
</protein>